<dbReference type="SUPFAM" id="SSF88713">
    <property type="entry name" value="Glycoside hydrolase/deacetylase"/>
    <property type="match status" value="1"/>
</dbReference>
<dbReference type="EMBL" id="CP030944">
    <property type="protein sequence ID" value="QKE25601.1"/>
    <property type="molecule type" value="Genomic_DNA"/>
</dbReference>
<dbReference type="InterPro" id="IPR002509">
    <property type="entry name" value="NODB_dom"/>
</dbReference>
<accession>A0AAE7E1J0</accession>
<sequence length="260" mass="30577">MNKKIKIFTYIIFIFLSTNLFCFETKNDENYREKIAYLTFDDGPLNATKNILEVIEKENVPVSMFFIGKHIEDFRKIYENALTFPNITIANHTYSHANGKYAKFYNDANIVVEDIKKADSIISKDRVSKTESNFLPVRLAGRNVFRLPIISINDNALEKEQIEKELLGYEKVFEEGFYIYGWDLEWNYGVDGEPTQTPLEVVNAMEYIHFKNRTRVENKVVLLMHDKMFATQFNGKENLQMLITLLKNNGWKFENIEQYL</sequence>
<organism evidence="2 3">
    <name type="scientific">Arcobacter aquimarinus</name>
    <dbReference type="NCBI Taxonomy" id="1315211"/>
    <lineage>
        <taxon>Bacteria</taxon>
        <taxon>Pseudomonadati</taxon>
        <taxon>Campylobacterota</taxon>
        <taxon>Epsilonproteobacteria</taxon>
        <taxon>Campylobacterales</taxon>
        <taxon>Arcobacteraceae</taxon>
        <taxon>Arcobacter</taxon>
    </lineage>
</organism>
<evidence type="ECO:0000313" key="2">
    <source>
        <dbReference type="EMBL" id="QKE25601.1"/>
    </source>
</evidence>
<dbReference type="Gene3D" id="3.20.20.370">
    <property type="entry name" value="Glycoside hydrolase/deacetylase"/>
    <property type="match status" value="1"/>
</dbReference>
<dbReference type="InterPro" id="IPR011330">
    <property type="entry name" value="Glyco_hydro/deAcase_b/a-brl"/>
</dbReference>
<feature type="domain" description="NodB homology" evidence="1">
    <location>
        <begin position="34"/>
        <end position="254"/>
    </location>
</feature>
<evidence type="ECO:0000313" key="3">
    <source>
        <dbReference type="Proteomes" id="UP000502065"/>
    </source>
</evidence>
<dbReference type="GO" id="GO:0005975">
    <property type="term" value="P:carbohydrate metabolic process"/>
    <property type="evidence" value="ECO:0007669"/>
    <property type="project" value="InterPro"/>
</dbReference>
<dbReference type="InterPro" id="IPR050248">
    <property type="entry name" value="Polysacc_deacetylase_ArnD"/>
</dbReference>
<dbReference type="KEGG" id="aaqi:AAQM_0838"/>
<gene>
    <name evidence="2" type="ORF">AAQM_0838</name>
</gene>
<keyword evidence="3" id="KW-1185">Reference proteome</keyword>
<dbReference type="Proteomes" id="UP000502065">
    <property type="component" value="Chromosome"/>
</dbReference>
<dbReference type="RefSeq" id="WP_164967081.1">
    <property type="nucleotide sequence ID" value="NZ_CBCSAE010000001.1"/>
</dbReference>
<proteinExistence type="predicted"/>
<reference evidence="2 3" key="1">
    <citation type="submission" date="2018-07" db="EMBL/GenBank/DDBJ databases">
        <title>Identification of phenol metabolism pathways in Arcobacter.</title>
        <authorList>
            <person name="Miller W.G."/>
            <person name="Yee E."/>
            <person name="Bono J.L."/>
        </authorList>
    </citation>
    <scope>NUCLEOTIDE SEQUENCE [LARGE SCALE GENOMIC DNA]</scope>
    <source>
        <strain evidence="2 3">W63</strain>
    </source>
</reference>
<dbReference type="PANTHER" id="PTHR10587">
    <property type="entry name" value="GLYCOSYL TRANSFERASE-RELATED"/>
    <property type="match status" value="1"/>
</dbReference>
<dbReference type="PROSITE" id="PS51677">
    <property type="entry name" value="NODB"/>
    <property type="match status" value="1"/>
</dbReference>
<dbReference type="Pfam" id="PF01522">
    <property type="entry name" value="Polysacc_deac_1"/>
    <property type="match status" value="1"/>
</dbReference>
<protein>
    <submittedName>
        <fullName evidence="2">Polysaccharide deacetylase</fullName>
    </submittedName>
</protein>
<evidence type="ECO:0000259" key="1">
    <source>
        <dbReference type="PROSITE" id="PS51677"/>
    </source>
</evidence>
<dbReference type="AlphaFoldDB" id="A0AAE7E1J0"/>
<dbReference type="PANTHER" id="PTHR10587:SF125">
    <property type="entry name" value="POLYSACCHARIDE DEACETYLASE YHEN-RELATED"/>
    <property type="match status" value="1"/>
</dbReference>
<name>A0AAE7E1J0_9BACT</name>
<dbReference type="GO" id="GO:0016810">
    <property type="term" value="F:hydrolase activity, acting on carbon-nitrogen (but not peptide) bonds"/>
    <property type="evidence" value="ECO:0007669"/>
    <property type="project" value="InterPro"/>
</dbReference>